<keyword evidence="2" id="KW-1003">Cell membrane</keyword>
<dbReference type="PANTHER" id="PTHR33908">
    <property type="entry name" value="MANNOSYLTRANSFERASE YKCB-RELATED"/>
    <property type="match status" value="1"/>
</dbReference>
<dbReference type="Proteomes" id="UP000006844">
    <property type="component" value="Chromosome"/>
</dbReference>
<feature type="transmembrane region" description="Helical" evidence="8">
    <location>
        <begin position="92"/>
        <end position="111"/>
    </location>
</feature>
<dbReference type="GO" id="GO:0005886">
    <property type="term" value="C:plasma membrane"/>
    <property type="evidence" value="ECO:0007669"/>
    <property type="project" value="UniProtKB-SubCell"/>
</dbReference>
<feature type="transmembrane region" description="Helical" evidence="8">
    <location>
        <begin position="211"/>
        <end position="232"/>
    </location>
</feature>
<dbReference type="OrthoDB" id="9815691at2"/>
<evidence type="ECO:0000313" key="10">
    <source>
        <dbReference type="EMBL" id="ADV84798.1"/>
    </source>
</evidence>
<reference evidence="10 11" key="1">
    <citation type="journal article" date="2012" name="Stand. Genomic Sci.">
        <title>Complete genome sequence of Terriglobus saanensis type strain SP1PR4(T), an Acidobacteria from tundra soil.</title>
        <authorList>
            <person name="Rawat S.R."/>
            <person name="Mannisto M.K."/>
            <person name="Starovoytov V."/>
            <person name="Goodwin L."/>
            <person name="Nolan M."/>
            <person name="Hauser L."/>
            <person name="Land M."/>
            <person name="Davenport K.W."/>
            <person name="Woyke T."/>
            <person name="Haggblom M.M."/>
        </authorList>
    </citation>
    <scope>NUCLEOTIDE SEQUENCE</scope>
    <source>
        <strain evidence="11">ATCC BAA-1853 / DSM 23119 / SP1PR4</strain>
    </source>
</reference>
<dbReference type="Pfam" id="PF02366">
    <property type="entry name" value="PMT"/>
    <property type="match status" value="1"/>
</dbReference>
<keyword evidence="11" id="KW-1185">Reference proteome</keyword>
<evidence type="ECO:0000256" key="5">
    <source>
        <dbReference type="ARBA" id="ARBA00022692"/>
    </source>
</evidence>
<evidence type="ECO:0000256" key="1">
    <source>
        <dbReference type="ARBA" id="ARBA00004651"/>
    </source>
</evidence>
<gene>
    <name evidence="10" type="ordered locus">AciPR4_4049</name>
</gene>
<feature type="transmembrane region" description="Helical" evidence="8">
    <location>
        <begin position="169"/>
        <end position="199"/>
    </location>
</feature>
<dbReference type="GO" id="GO:0016763">
    <property type="term" value="F:pentosyltransferase activity"/>
    <property type="evidence" value="ECO:0007669"/>
    <property type="project" value="TreeGrafter"/>
</dbReference>
<dbReference type="InterPro" id="IPR003342">
    <property type="entry name" value="ArnT-like_N"/>
</dbReference>
<feature type="domain" description="ArnT-like N-terminal" evidence="9">
    <location>
        <begin position="55"/>
        <end position="226"/>
    </location>
</feature>
<dbReference type="GO" id="GO:0000030">
    <property type="term" value="F:mannosyltransferase activity"/>
    <property type="evidence" value="ECO:0007669"/>
    <property type="project" value="InterPro"/>
</dbReference>
<evidence type="ECO:0000256" key="6">
    <source>
        <dbReference type="ARBA" id="ARBA00022989"/>
    </source>
</evidence>
<evidence type="ECO:0000256" key="7">
    <source>
        <dbReference type="ARBA" id="ARBA00023136"/>
    </source>
</evidence>
<dbReference type="HOGENOM" id="CLU_019200_0_0_0"/>
<dbReference type="eggNOG" id="COG1807">
    <property type="taxonomic scope" value="Bacteria"/>
</dbReference>
<evidence type="ECO:0000256" key="2">
    <source>
        <dbReference type="ARBA" id="ARBA00022475"/>
    </source>
</evidence>
<feature type="transmembrane region" description="Helical" evidence="8">
    <location>
        <begin position="491"/>
        <end position="511"/>
    </location>
</feature>
<comment type="subcellular location">
    <subcellularLocation>
        <location evidence="1">Cell membrane</location>
        <topology evidence="1">Multi-pass membrane protein</topology>
    </subcellularLocation>
</comment>
<dbReference type="EMBL" id="CP002467">
    <property type="protein sequence ID" value="ADV84798.1"/>
    <property type="molecule type" value="Genomic_DNA"/>
</dbReference>
<protein>
    <submittedName>
        <fullName evidence="10">Glycosyl transferase family 39</fullName>
    </submittedName>
</protein>
<organism evidence="10 11">
    <name type="scientific">Terriglobus saanensis (strain ATCC BAA-1853 / DSM 23119 / SP1PR4)</name>
    <dbReference type="NCBI Taxonomy" id="401053"/>
    <lineage>
        <taxon>Bacteria</taxon>
        <taxon>Pseudomonadati</taxon>
        <taxon>Acidobacteriota</taxon>
        <taxon>Terriglobia</taxon>
        <taxon>Terriglobales</taxon>
        <taxon>Acidobacteriaceae</taxon>
        <taxon>Terriglobus</taxon>
    </lineage>
</organism>
<evidence type="ECO:0000259" key="9">
    <source>
        <dbReference type="Pfam" id="PF02366"/>
    </source>
</evidence>
<feature type="transmembrane region" description="Helical" evidence="8">
    <location>
        <begin position="398"/>
        <end position="419"/>
    </location>
</feature>
<dbReference type="PANTHER" id="PTHR33908:SF3">
    <property type="entry name" value="UNDECAPRENYL PHOSPHATE-ALPHA-4-AMINO-4-DEOXY-L-ARABINOSE ARABINOSYL TRANSFERASE"/>
    <property type="match status" value="1"/>
</dbReference>
<dbReference type="GO" id="GO:0009103">
    <property type="term" value="P:lipopolysaccharide biosynthetic process"/>
    <property type="evidence" value="ECO:0007669"/>
    <property type="project" value="UniProtKB-ARBA"/>
</dbReference>
<sequence>MNTPPQSRRNLLVLIALWFVLYATFALVTPPLLDDADSVHAEVAREMVQRHDPVTLYANGIRYLEKAPLLYWSMAASFRLFGVHAAAARLPLALYVLALLLTVEGLGRRIFRSARVGFYAALILLSSFGLFIFTRILIPDAIVCLWLTLALAAFWHTEEQPRPTLAPCLLFGIACALNILTKGLIGLVFPLGIVLLYLLVTRGVKGTANRLLQLHLVPTLLVFLAVAAPWHILAGLHNPTEGHPLGLNHLGGHWNVPLPTLGNVHGWTWFYFMNEHVLRYLNLRVPRDYDTVPLVLFWGLILIWLMPWSAFLFKAIASVPWRNALRRKGMNEEGRARLLLGVWALLPLVFFSFSTRQEYYVLPALPAFALLIAKWLHDEARQAEEFQLPGGLVTAGQHISVVLLVCGSTAAIACTFFVLHAKPPSPGLDLAALLQQNPGDYALSFGHFLDLNAQAMGAFRVPLVLTAVALFFGSYACWWARRRYKPHVANLALAGMAYLFLIAAHMGLQIFSPVLTSQTHALAIAREIRRGDLIVLNDEYEAASTLGFYLQRPGPNGGEPIHILHGHSANLWYGSFFSDAPKIFEDDASFLQKWTGPQRIFLWTEAGKAPSLPAQAFVISDGGGKQILSNKMNKK</sequence>
<dbReference type="STRING" id="401053.AciPR4_4049"/>
<keyword evidence="3" id="KW-0328">Glycosyltransferase</keyword>
<keyword evidence="5 8" id="KW-0812">Transmembrane</keyword>
<dbReference type="AlphaFoldDB" id="E8V4H4"/>
<dbReference type="KEGG" id="tsa:AciPR4_4049"/>
<dbReference type="InterPro" id="IPR050297">
    <property type="entry name" value="LipidA_mod_glycosyltrf_83"/>
</dbReference>
<keyword evidence="6 8" id="KW-1133">Transmembrane helix</keyword>
<feature type="transmembrane region" description="Helical" evidence="8">
    <location>
        <begin position="359"/>
        <end position="377"/>
    </location>
</feature>
<feature type="transmembrane region" description="Helical" evidence="8">
    <location>
        <begin position="459"/>
        <end position="479"/>
    </location>
</feature>
<feature type="transmembrane region" description="Helical" evidence="8">
    <location>
        <begin position="336"/>
        <end position="353"/>
    </location>
</feature>
<evidence type="ECO:0000256" key="4">
    <source>
        <dbReference type="ARBA" id="ARBA00022679"/>
    </source>
</evidence>
<accession>E8V4H4</accession>
<keyword evidence="7 8" id="KW-0472">Membrane</keyword>
<dbReference type="GO" id="GO:0006493">
    <property type="term" value="P:protein O-linked glycosylation"/>
    <property type="evidence" value="ECO:0007669"/>
    <property type="project" value="InterPro"/>
</dbReference>
<name>E8V4H4_TERSS</name>
<evidence type="ECO:0000256" key="3">
    <source>
        <dbReference type="ARBA" id="ARBA00022676"/>
    </source>
</evidence>
<evidence type="ECO:0000313" key="11">
    <source>
        <dbReference type="Proteomes" id="UP000006844"/>
    </source>
</evidence>
<feature type="transmembrane region" description="Helical" evidence="8">
    <location>
        <begin position="117"/>
        <end position="134"/>
    </location>
</feature>
<evidence type="ECO:0000256" key="8">
    <source>
        <dbReference type="SAM" id="Phobius"/>
    </source>
</evidence>
<proteinExistence type="predicted"/>
<dbReference type="GO" id="GO:0010041">
    <property type="term" value="P:response to iron(III) ion"/>
    <property type="evidence" value="ECO:0007669"/>
    <property type="project" value="TreeGrafter"/>
</dbReference>
<keyword evidence="4 10" id="KW-0808">Transferase</keyword>
<feature type="transmembrane region" description="Helical" evidence="8">
    <location>
        <begin position="295"/>
        <end position="316"/>
    </location>
</feature>